<dbReference type="Gene3D" id="1.25.40.10">
    <property type="entry name" value="Tetratricopeptide repeat domain"/>
    <property type="match status" value="2"/>
</dbReference>
<reference evidence="7 8" key="1">
    <citation type="submission" date="2022-10" db="EMBL/GenBank/DDBJ databases">
        <title>Erythrobacter sp. sf7 Genome sequencing.</title>
        <authorList>
            <person name="Park S."/>
        </authorList>
    </citation>
    <scope>NUCLEOTIDE SEQUENCE [LARGE SCALE GENOMIC DNA]</scope>
    <source>
        <strain evidence="8">sf7</strain>
    </source>
</reference>
<feature type="signal peptide" evidence="5">
    <location>
        <begin position="1"/>
        <end position="24"/>
    </location>
</feature>
<dbReference type="PANTHER" id="PTHR24264:SF65">
    <property type="entry name" value="SRCR DOMAIN-CONTAINING PROTEIN"/>
    <property type="match status" value="1"/>
</dbReference>
<keyword evidence="3" id="KW-0645">Protease</keyword>
<evidence type="ECO:0000256" key="2">
    <source>
        <dbReference type="ARBA" id="ARBA00022525"/>
    </source>
</evidence>
<dbReference type="GO" id="GO:0016787">
    <property type="term" value="F:hydrolase activity"/>
    <property type="evidence" value="ECO:0007669"/>
    <property type="project" value="UniProtKB-KW"/>
</dbReference>
<dbReference type="PROSITE" id="PS50240">
    <property type="entry name" value="TRYPSIN_DOM"/>
    <property type="match status" value="1"/>
</dbReference>
<dbReference type="PANTHER" id="PTHR24264">
    <property type="entry name" value="TRYPSIN-RELATED"/>
    <property type="match status" value="1"/>
</dbReference>
<evidence type="ECO:0000256" key="5">
    <source>
        <dbReference type="SAM" id="SignalP"/>
    </source>
</evidence>
<feature type="domain" description="Peptidase S1" evidence="6">
    <location>
        <begin position="452"/>
        <end position="707"/>
    </location>
</feature>
<dbReference type="EMBL" id="JAQQXQ010000002">
    <property type="protein sequence ID" value="MDC8753876.1"/>
    <property type="molecule type" value="Genomic_DNA"/>
</dbReference>
<keyword evidence="5" id="KW-0732">Signal</keyword>
<accession>A0ABT5JMY6</accession>
<evidence type="ECO:0000256" key="4">
    <source>
        <dbReference type="ARBA" id="ARBA00022801"/>
    </source>
</evidence>
<proteinExistence type="predicted"/>
<dbReference type="InterPro" id="IPR043504">
    <property type="entry name" value="Peptidase_S1_PA_chymotrypsin"/>
</dbReference>
<dbReference type="PRINTS" id="PR00722">
    <property type="entry name" value="CHYMOTRYPSIN"/>
</dbReference>
<gene>
    <name evidence="7" type="ORF">OIK40_04380</name>
</gene>
<dbReference type="InterPro" id="IPR006597">
    <property type="entry name" value="Sel1-like"/>
</dbReference>
<dbReference type="InterPro" id="IPR018114">
    <property type="entry name" value="TRYPSIN_HIS"/>
</dbReference>
<organism evidence="7 8">
    <name type="scientific">Erythrobacter fulvus</name>
    <dbReference type="NCBI Taxonomy" id="2987523"/>
    <lineage>
        <taxon>Bacteria</taxon>
        <taxon>Pseudomonadati</taxon>
        <taxon>Pseudomonadota</taxon>
        <taxon>Alphaproteobacteria</taxon>
        <taxon>Sphingomonadales</taxon>
        <taxon>Erythrobacteraceae</taxon>
        <taxon>Erythrobacter/Porphyrobacter group</taxon>
        <taxon>Erythrobacter</taxon>
    </lineage>
</organism>
<dbReference type="Gene3D" id="2.40.10.10">
    <property type="entry name" value="Trypsin-like serine proteases"/>
    <property type="match status" value="1"/>
</dbReference>
<dbReference type="PROSITE" id="PS00134">
    <property type="entry name" value="TRYPSIN_HIS"/>
    <property type="match status" value="1"/>
</dbReference>
<dbReference type="InterPro" id="IPR009003">
    <property type="entry name" value="Peptidase_S1_PA"/>
</dbReference>
<dbReference type="RefSeq" id="WP_273676517.1">
    <property type="nucleotide sequence ID" value="NZ_JAQQXQ010000002.1"/>
</dbReference>
<dbReference type="InterPro" id="IPR001254">
    <property type="entry name" value="Trypsin_dom"/>
</dbReference>
<keyword evidence="2" id="KW-0964">Secreted</keyword>
<dbReference type="SMART" id="SM00671">
    <property type="entry name" value="SEL1"/>
    <property type="match status" value="3"/>
</dbReference>
<evidence type="ECO:0000259" key="6">
    <source>
        <dbReference type="PROSITE" id="PS50240"/>
    </source>
</evidence>
<keyword evidence="8" id="KW-1185">Reference proteome</keyword>
<dbReference type="SUPFAM" id="SSF50494">
    <property type="entry name" value="Trypsin-like serine proteases"/>
    <property type="match status" value="1"/>
</dbReference>
<dbReference type="InterPro" id="IPR001314">
    <property type="entry name" value="Peptidase_S1A"/>
</dbReference>
<dbReference type="Proteomes" id="UP001216558">
    <property type="component" value="Unassembled WGS sequence"/>
</dbReference>
<feature type="chain" id="PRO_5045527776" evidence="5">
    <location>
        <begin position="25"/>
        <end position="716"/>
    </location>
</feature>
<keyword evidence="4 7" id="KW-0378">Hydrolase</keyword>
<dbReference type="SMART" id="SM00020">
    <property type="entry name" value="Tryp_SPc"/>
    <property type="match status" value="1"/>
</dbReference>
<evidence type="ECO:0000256" key="3">
    <source>
        <dbReference type="ARBA" id="ARBA00022670"/>
    </source>
</evidence>
<dbReference type="Pfam" id="PF00089">
    <property type="entry name" value="Trypsin"/>
    <property type="match status" value="1"/>
</dbReference>
<dbReference type="InterPro" id="IPR011990">
    <property type="entry name" value="TPR-like_helical_dom_sf"/>
</dbReference>
<dbReference type="Pfam" id="PF08238">
    <property type="entry name" value="Sel1"/>
    <property type="match status" value="4"/>
</dbReference>
<dbReference type="SUPFAM" id="SSF81901">
    <property type="entry name" value="HCP-like"/>
    <property type="match status" value="2"/>
</dbReference>
<dbReference type="EC" id="3.4.21.-" evidence="7"/>
<dbReference type="CDD" id="cd00190">
    <property type="entry name" value="Tryp_SPc"/>
    <property type="match status" value="1"/>
</dbReference>
<evidence type="ECO:0000256" key="1">
    <source>
        <dbReference type="ARBA" id="ARBA00004613"/>
    </source>
</evidence>
<protein>
    <submittedName>
        <fullName evidence="7">Trypsin-like serine protease</fullName>
        <ecNumber evidence="7">3.4.21.-</ecNumber>
    </submittedName>
</protein>
<evidence type="ECO:0000313" key="7">
    <source>
        <dbReference type="EMBL" id="MDC8753876.1"/>
    </source>
</evidence>
<comment type="subcellular location">
    <subcellularLocation>
        <location evidence="1">Secreted</location>
    </subcellularLocation>
</comment>
<dbReference type="InterPro" id="IPR050127">
    <property type="entry name" value="Serine_Proteases_S1"/>
</dbReference>
<sequence length="716" mass="76862">MRPIAMMLGALLALALAVPVAGQAQVPREYPDDADIWPLADPNKPQDVLAREAAEAAVVEAACDSGDLAGCAALGRAYRDGEGKPQNRPVAELLFRQACDGAEAAGCLALGEQLHKLDDKGAQEEALIALRRGCTLGAREACDQVERISADTAARAEDRRLLERECRDGEVDSCNALLNEHLDDTVELTAGLRETLAQGCRAGAAQACYRLGETAFAEGRGPPENRVKALTLFDEACRFDQYRCSISEQIRARPVLVQTCQAGVMADCYALGRIYSAEFSLLHSPTEALELLGKACNGGEAMACAEAASLIGDDASPDAIARADQWYAKGCEAGIRLDCLNLGLRLTEDQRPPSDRERGYTILAAECDGGNEMMCERLYKRAGADPVAPLLVADDRFAPPAEPTDAAEEARRLAENLAMEAENERFDPCTQTSVSFRGTTYSDTICEAVYRISGGYQLRPGQAPWQALLWRPAELNGQPLSAGQRVACGGSLIRAGWILTAAHCIVDENGNSLIGPDHRIRLGVYNPQADEGVSYPILGAAHHPRYHEPSRAFDIALIRFNPRAGKKGSETNAIASIRLDPLSLGERKIAGGMPVYTYGWGLTKFRGKTSDHLRGARMQLEDPEACTRRTKFRGSLLKDAVLCAAAPDRSQACDGDSGGPLITYGDAVKGPTVIGVVSAGEACGFTGIPSRYTRVAKVRGWIDDVMAGRTPSRRGR</sequence>
<evidence type="ECO:0000313" key="8">
    <source>
        <dbReference type="Proteomes" id="UP001216558"/>
    </source>
</evidence>
<comment type="caution">
    <text evidence="7">The sequence shown here is derived from an EMBL/GenBank/DDBJ whole genome shotgun (WGS) entry which is preliminary data.</text>
</comment>
<name>A0ABT5JMY6_9SPHN</name>